<comment type="caution">
    <text evidence="1">The sequence shown here is derived from an EMBL/GenBank/DDBJ whole genome shotgun (WGS) entry which is preliminary data.</text>
</comment>
<dbReference type="InterPro" id="IPR023168">
    <property type="entry name" value="GatB_Yqey_C_2"/>
</dbReference>
<proteinExistence type="predicted"/>
<dbReference type="PANTHER" id="PTHR28055:SF1">
    <property type="entry name" value="ALTERED INHERITANCE OF MITOCHONDRIA PROTEIN 41, MITOCHONDRIAL"/>
    <property type="match status" value="1"/>
</dbReference>
<keyword evidence="1" id="KW-0808">Transferase</keyword>
<dbReference type="Pfam" id="PF09424">
    <property type="entry name" value="YqeY"/>
    <property type="match status" value="1"/>
</dbReference>
<dbReference type="Gene3D" id="1.10.10.410">
    <property type="match status" value="1"/>
</dbReference>
<gene>
    <name evidence="1" type="ORF">CUN49_11265</name>
</gene>
<sequence length="148" mass="16762">MNLKERLQEDLKAAMKGGDIARRDAIRLIASAIKQEEIDAQKTLTEEEVIALLMREAKKRRDSIEEAQRLGRTETAAKEQFELSVIEAYLPQQLSREELEAEIRRAIEEVGAKSAKEMGNVMKVLMPRVKGRADGKLVNEMLKTILSN</sequence>
<evidence type="ECO:0000313" key="1">
    <source>
        <dbReference type="EMBL" id="PJF35303.1"/>
    </source>
</evidence>
<name>A0A2M8PCN0_9CHLR</name>
<dbReference type="GO" id="GO:0016884">
    <property type="term" value="F:carbon-nitrogen ligase activity, with glutamine as amido-N-donor"/>
    <property type="evidence" value="ECO:0007669"/>
    <property type="project" value="InterPro"/>
</dbReference>
<dbReference type="GO" id="GO:0016740">
    <property type="term" value="F:transferase activity"/>
    <property type="evidence" value="ECO:0007669"/>
    <property type="project" value="UniProtKB-KW"/>
</dbReference>
<evidence type="ECO:0000313" key="2">
    <source>
        <dbReference type="Proteomes" id="UP000229681"/>
    </source>
</evidence>
<dbReference type="SUPFAM" id="SSF89095">
    <property type="entry name" value="GatB/YqeY motif"/>
    <property type="match status" value="1"/>
</dbReference>
<dbReference type="Gene3D" id="1.10.1510.10">
    <property type="entry name" value="Uncharacterised protein YqeY/AIM41 PF09424, N-terminal domain"/>
    <property type="match status" value="1"/>
</dbReference>
<dbReference type="InterPro" id="IPR003789">
    <property type="entry name" value="Asn/Gln_tRNA_amidoTrase-B-like"/>
</dbReference>
<accession>A0A2M8PCN0</accession>
<dbReference type="Proteomes" id="UP000229681">
    <property type="component" value="Unassembled WGS sequence"/>
</dbReference>
<protein>
    <submittedName>
        <fullName evidence="1">Glutamyl-tRNA amidotransferase</fullName>
    </submittedName>
</protein>
<dbReference type="PANTHER" id="PTHR28055">
    <property type="entry name" value="ALTERED INHERITANCE OF MITOCHONDRIA PROTEIN 41, MITOCHONDRIAL"/>
    <property type="match status" value="1"/>
</dbReference>
<dbReference type="InterPro" id="IPR019004">
    <property type="entry name" value="YqeY/Aim41"/>
</dbReference>
<dbReference type="InterPro" id="IPR042184">
    <property type="entry name" value="YqeY/Aim41_N"/>
</dbReference>
<dbReference type="EMBL" id="PGTM01000176">
    <property type="protein sequence ID" value="PJF35303.1"/>
    <property type="molecule type" value="Genomic_DNA"/>
</dbReference>
<reference evidence="1 2" key="1">
    <citation type="submission" date="2017-11" db="EMBL/GenBank/DDBJ databases">
        <title>Evolution of Phototrophy in the Chloroflexi Phylum Driven by Horizontal Gene Transfer.</title>
        <authorList>
            <person name="Ward L.M."/>
            <person name="Hemp J."/>
            <person name="Shih P.M."/>
            <person name="Mcglynn S.E."/>
            <person name="Fischer W."/>
        </authorList>
    </citation>
    <scope>NUCLEOTIDE SEQUENCE [LARGE SCALE GENOMIC DNA]</scope>
    <source>
        <strain evidence="1">JP3_13</strain>
    </source>
</reference>
<organism evidence="1 2">
    <name type="scientific">Candidatus Thermofonsia Clade 1 bacterium</name>
    <dbReference type="NCBI Taxonomy" id="2364210"/>
    <lineage>
        <taxon>Bacteria</taxon>
        <taxon>Bacillati</taxon>
        <taxon>Chloroflexota</taxon>
        <taxon>Candidatus Thermofontia</taxon>
        <taxon>Candidatus Thermofonsia Clade 1</taxon>
    </lineage>
</organism>
<dbReference type="AlphaFoldDB" id="A0A2M8PCN0"/>